<gene>
    <name evidence="1" type="ORF">S12H4_61484</name>
</gene>
<sequence length="113" mass="13162">YITTLKPRRFITAQGIEFRFIHNQKRYFFGIGEYWVTKQDKVRVSDLERTIIDGFKQSEYCGGLTEVAKGLWMRHQDVNVNRLIGYAIKIGVGAVIRRLGFLLELYKIGTSED</sequence>
<dbReference type="EMBL" id="BARW01040827">
    <property type="protein sequence ID" value="GAJ20748.1"/>
    <property type="molecule type" value="Genomic_DNA"/>
</dbReference>
<protein>
    <recommendedName>
        <fullName evidence="2">AbiEi antitoxin C-terminal domain-containing protein</fullName>
    </recommendedName>
</protein>
<accession>X1UTA9</accession>
<evidence type="ECO:0008006" key="2">
    <source>
        <dbReference type="Google" id="ProtNLM"/>
    </source>
</evidence>
<evidence type="ECO:0000313" key="1">
    <source>
        <dbReference type="EMBL" id="GAJ20748.1"/>
    </source>
</evidence>
<organism evidence="1">
    <name type="scientific">marine sediment metagenome</name>
    <dbReference type="NCBI Taxonomy" id="412755"/>
    <lineage>
        <taxon>unclassified sequences</taxon>
        <taxon>metagenomes</taxon>
        <taxon>ecological metagenomes</taxon>
    </lineage>
</organism>
<feature type="non-terminal residue" evidence="1">
    <location>
        <position position="113"/>
    </location>
</feature>
<reference evidence="1" key="1">
    <citation type="journal article" date="2014" name="Front. Microbiol.">
        <title>High frequency of phylogenetically diverse reductive dehalogenase-homologous genes in deep subseafloor sedimentary metagenomes.</title>
        <authorList>
            <person name="Kawai M."/>
            <person name="Futagami T."/>
            <person name="Toyoda A."/>
            <person name="Takaki Y."/>
            <person name="Nishi S."/>
            <person name="Hori S."/>
            <person name="Arai W."/>
            <person name="Tsubouchi T."/>
            <person name="Morono Y."/>
            <person name="Uchiyama I."/>
            <person name="Ito T."/>
            <person name="Fujiyama A."/>
            <person name="Inagaki F."/>
            <person name="Takami H."/>
        </authorList>
    </citation>
    <scope>NUCLEOTIDE SEQUENCE</scope>
    <source>
        <strain evidence="1">Expedition CK06-06</strain>
    </source>
</reference>
<feature type="non-terminal residue" evidence="1">
    <location>
        <position position="1"/>
    </location>
</feature>
<name>X1UTA9_9ZZZZ</name>
<comment type="caution">
    <text evidence="1">The sequence shown here is derived from an EMBL/GenBank/DDBJ whole genome shotgun (WGS) entry which is preliminary data.</text>
</comment>
<proteinExistence type="predicted"/>
<dbReference type="AlphaFoldDB" id="X1UTA9"/>